<dbReference type="InterPro" id="IPR000701">
    <property type="entry name" value="SuccDH_FuR_B_TM-su"/>
</dbReference>
<dbReference type="Gene3D" id="1.20.1300.10">
    <property type="entry name" value="Fumarate reductase/succinate dehydrogenase, transmembrane subunit"/>
    <property type="match status" value="1"/>
</dbReference>
<feature type="transmembrane region" description="Helical" evidence="9">
    <location>
        <begin position="228"/>
        <end position="256"/>
    </location>
</feature>
<feature type="region of interest" description="Disordered" evidence="8">
    <location>
        <begin position="1"/>
        <end position="39"/>
    </location>
</feature>
<dbReference type="CDD" id="cd03498">
    <property type="entry name" value="SQR_TypeB_2_TM"/>
    <property type="match status" value="1"/>
</dbReference>
<comment type="subcellular location">
    <subcellularLocation>
        <location evidence="1">Membrane</location>
    </subcellularLocation>
</comment>
<keyword evidence="7 9" id="KW-0472">Membrane</keyword>
<feature type="compositionally biased region" description="Low complexity" evidence="8">
    <location>
        <begin position="23"/>
        <end position="37"/>
    </location>
</feature>
<keyword evidence="5 9" id="KW-1133">Transmembrane helix</keyword>
<evidence type="ECO:0000256" key="4">
    <source>
        <dbReference type="ARBA" id="ARBA00022723"/>
    </source>
</evidence>
<evidence type="ECO:0000313" key="11">
    <source>
        <dbReference type="Proteomes" id="UP000321490"/>
    </source>
</evidence>
<keyword evidence="4" id="KW-0479">Metal-binding</keyword>
<dbReference type="SUPFAM" id="SSF81343">
    <property type="entry name" value="Fumarate reductase respiratory complex transmembrane subunits"/>
    <property type="match status" value="1"/>
</dbReference>
<evidence type="ECO:0000256" key="7">
    <source>
        <dbReference type="ARBA" id="ARBA00023136"/>
    </source>
</evidence>
<sequence>MSRVTAGSPGCHVGTGNTLGDVATTTTQQAPPRAPKTGRFSNSVVKKTVMAVSGIIMILYLVAHMIGNLKAFSGPESFNSYSGWIRTIGEPALPAQTALWIIRLVLLVAVVAHFWAAISLWRQAKRARPVPYATKKRVQQSFASRTVRWGGVILALFIIWHILDLTLGAVNPEGHDSTPYERLVASFSNIPVTAFYVVSMLLLGLHLRHGIFAATQTLGQTNKRRERAVNAFAYVVATVLTVGFLLVPLSVAFGLID</sequence>
<dbReference type="GO" id="GO:0046872">
    <property type="term" value="F:metal ion binding"/>
    <property type="evidence" value="ECO:0007669"/>
    <property type="project" value="UniProtKB-KW"/>
</dbReference>
<reference evidence="10 11" key="1">
    <citation type="submission" date="2019-07" db="EMBL/GenBank/DDBJ databases">
        <title>R&amp;d 2014.</title>
        <authorList>
            <person name="Klenk H.-P."/>
        </authorList>
    </citation>
    <scope>NUCLEOTIDE SEQUENCE [LARGE SCALE GENOMIC DNA]</scope>
    <source>
        <strain evidence="10 11">DSM 45764</strain>
    </source>
</reference>
<dbReference type="OrthoDB" id="9788081at2"/>
<dbReference type="Proteomes" id="UP000321490">
    <property type="component" value="Unassembled WGS sequence"/>
</dbReference>
<evidence type="ECO:0000256" key="1">
    <source>
        <dbReference type="ARBA" id="ARBA00004370"/>
    </source>
</evidence>
<name>A0A562IKX8_9ACTN</name>
<organism evidence="10 11">
    <name type="scientific">Modestobacter roseus</name>
    <dbReference type="NCBI Taxonomy" id="1181884"/>
    <lineage>
        <taxon>Bacteria</taxon>
        <taxon>Bacillati</taxon>
        <taxon>Actinomycetota</taxon>
        <taxon>Actinomycetes</taxon>
        <taxon>Geodermatophilales</taxon>
        <taxon>Geodermatophilaceae</taxon>
        <taxon>Modestobacter</taxon>
    </lineage>
</organism>
<keyword evidence="3 9" id="KW-0812">Transmembrane</keyword>
<feature type="transmembrane region" description="Helical" evidence="9">
    <location>
        <begin position="183"/>
        <end position="207"/>
    </location>
</feature>
<dbReference type="EMBL" id="VLKF01000001">
    <property type="protein sequence ID" value="TWH71671.1"/>
    <property type="molecule type" value="Genomic_DNA"/>
</dbReference>
<evidence type="ECO:0000256" key="5">
    <source>
        <dbReference type="ARBA" id="ARBA00022989"/>
    </source>
</evidence>
<accession>A0A562IKX8</accession>
<feature type="transmembrane region" description="Helical" evidence="9">
    <location>
        <begin position="49"/>
        <end position="67"/>
    </location>
</feature>
<dbReference type="InterPro" id="IPR011138">
    <property type="entry name" value="Cytochrome_b-558"/>
</dbReference>
<evidence type="ECO:0000256" key="8">
    <source>
        <dbReference type="SAM" id="MobiDB-lite"/>
    </source>
</evidence>
<dbReference type="AlphaFoldDB" id="A0A562IKX8"/>
<evidence type="ECO:0000256" key="9">
    <source>
        <dbReference type="SAM" id="Phobius"/>
    </source>
</evidence>
<evidence type="ECO:0000313" key="10">
    <source>
        <dbReference type="EMBL" id="TWH71671.1"/>
    </source>
</evidence>
<protein>
    <submittedName>
        <fullName evidence="10">Succinate dehydrogenase subunit C</fullName>
    </submittedName>
</protein>
<dbReference type="Pfam" id="PF01127">
    <property type="entry name" value="Sdh_cyt"/>
    <property type="match status" value="1"/>
</dbReference>
<comment type="caution">
    <text evidence="10">The sequence shown here is derived from an EMBL/GenBank/DDBJ whole genome shotgun (WGS) entry which is preliminary data.</text>
</comment>
<dbReference type="InterPro" id="IPR034804">
    <property type="entry name" value="SQR/QFR_C/D"/>
</dbReference>
<gene>
    <name evidence="10" type="ORF">JD78_00169</name>
</gene>
<feature type="transmembrane region" description="Helical" evidence="9">
    <location>
        <begin position="100"/>
        <end position="121"/>
    </location>
</feature>
<keyword evidence="6" id="KW-0408">Iron</keyword>
<evidence type="ECO:0000256" key="2">
    <source>
        <dbReference type="ARBA" id="ARBA00022617"/>
    </source>
</evidence>
<evidence type="ECO:0000256" key="3">
    <source>
        <dbReference type="ARBA" id="ARBA00022692"/>
    </source>
</evidence>
<evidence type="ECO:0000256" key="6">
    <source>
        <dbReference type="ARBA" id="ARBA00023004"/>
    </source>
</evidence>
<proteinExistence type="predicted"/>
<feature type="transmembrane region" description="Helical" evidence="9">
    <location>
        <begin position="142"/>
        <end position="163"/>
    </location>
</feature>
<dbReference type="NCBIfam" id="TIGR02046">
    <property type="entry name" value="sdhC_b558_fam"/>
    <property type="match status" value="1"/>
</dbReference>
<dbReference type="GO" id="GO:0016020">
    <property type="term" value="C:membrane"/>
    <property type="evidence" value="ECO:0007669"/>
    <property type="project" value="UniProtKB-SubCell"/>
</dbReference>
<keyword evidence="11" id="KW-1185">Reference proteome</keyword>
<keyword evidence="2" id="KW-0349">Heme</keyword>